<feature type="transmembrane region" description="Helical" evidence="1">
    <location>
        <begin position="12"/>
        <end position="31"/>
    </location>
</feature>
<protein>
    <recommendedName>
        <fullName evidence="2">Putative Flp pilus-assembly TadG-like N-terminal domain-containing protein</fullName>
    </recommendedName>
</protein>
<name>A0ABN1A218_9BACI</name>
<accession>A0ABN1A218</accession>
<sequence>MKRLLREERGNVALYFLGLMIVMSVIFLLLVNISKAFVVNMEASSATEQAAIAGSSVIIEETLTAVEEYDEMLVPAEEIEEGLKKVQELIDEQQESYVSTGMNPHQAYVYALNDVLPDEIEERHLLKVTIENHFMNVGLHNQILSAVQSIIVDNNGSIEDTIVILSEEDWRLEVESTATFSSVSDGDIIPTFEEQIPNKGYGPQLIFLKNIFE</sequence>
<feature type="domain" description="Putative Flp pilus-assembly TadG-like N-terminal" evidence="2">
    <location>
        <begin position="10"/>
        <end position="54"/>
    </location>
</feature>
<evidence type="ECO:0000259" key="2">
    <source>
        <dbReference type="Pfam" id="PF13400"/>
    </source>
</evidence>
<evidence type="ECO:0000256" key="1">
    <source>
        <dbReference type="SAM" id="Phobius"/>
    </source>
</evidence>
<organism evidence="3 4">
    <name type="scientific">Alkalibacillus silvisoli</name>
    <dbReference type="NCBI Taxonomy" id="392823"/>
    <lineage>
        <taxon>Bacteria</taxon>
        <taxon>Bacillati</taxon>
        <taxon>Bacillota</taxon>
        <taxon>Bacilli</taxon>
        <taxon>Bacillales</taxon>
        <taxon>Bacillaceae</taxon>
        <taxon>Alkalibacillus</taxon>
    </lineage>
</organism>
<keyword evidence="1" id="KW-1133">Transmembrane helix</keyword>
<dbReference type="EMBL" id="BAAACZ010000018">
    <property type="protein sequence ID" value="GAA0465671.1"/>
    <property type="molecule type" value="Genomic_DNA"/>
</dbReference>
<evidence type="ECO:0000313" key="3">
    <source>
        <dbReference type="EMBL" id="GAA0465671.1"/>
    </source>
</evidence>
<dbReference type="Proteomes" id="UP001500740">
    <property type="component" value="Unassembled WGS sequence"/>
</dbReference>
<comment type="caution">
    <text evidence="3">The sequence shown here is derived from an EMBL/GenBank/DDBJ whole genome shotgun (WGS) entry which is preliminary data.</text>
</comment>
<dbReference type="Pfam" id="PF13400">
    <property type="entry name" value="Tad"/>
    <property type="match status" value="1"/>
</dbReference>
<reference evidence="3 4" key="1">
    <citation type="journal article" date="2019" name="Int. J. Syst. Evol. Microbiol.">
        <title>The Global Catalogue of Microorganisms (GCM) 10K type strain sequencing project: providing services to taxonomists for standard genome sequencing and annotation.</title>
        <authorList>
            <consortium name="The Broad Institute Genomics Platform"/>
            <consortium name="The Broad Institute Genome Sequencing Center for Infectious Disease"/>
            <person name="Wu L."/>
            <person name="Ma J."/>
        </authorList>
    </citation>
    <scope>NUCLEOTIDE SEQUENCE [LARGE SCALE GENOMIC DNA]</scope>
    <source>
        <strain evidence="3 4">JCM 14193</strain>
    </source>
</reference>
<keyword evidence="1" id="KW-0812">Transmembrane</keyword>
<dbReference type="InterPro" id="IPR028087">
    <property type="entry name" value="Tad_N"/>
</dbReference>
<proteinExistence type="predicted"/>
<dbReference type="RefSeq" id="WP_343783594.1">
    <property type="nucleotide sequence ID" value="NZ_BAAACZ010000018.1"/>
</dbReference>
<evidence type="ECO:0000313" key="4">
    <source>
        <dbReference type="Proteomes" id="UP001500740"/>
    </source>
</evidence>
<keyword evidence="1" id="KW-0472">Membrane</keyword>
<keyword evidence="4" id="KW-1185">Reference proteome</keyword>
<gene>
    <name evidence="3" type="ORF">GCM10008935_21880</name>
</gene>